<keyword evidence="2" id="KW-1185">Reference proteome</keyword>
<gene>
    <name evidence="1" type="ORF">MA16_Dca007409</name>
</gene>
<sequence length="301" mass="33168">MVFDDFPSYCSHCKQLGHSKLECSILHPHSTPTTNVSSKVDVLGNELVNDSSDNELGDYDGTLPLSPLAGITLDLEINVGLANELVRSFLGSLGLARAVCFIALGNGDEWDDLVEVYNLNVCYMVDKTICHGGGKRGRQKSKRKPEIVLLEKMQPTRCLENSMEFLKRRKMKVSRSNYVIINAKQAFRLLFTPGNLLSKGPQPVGDEGGKDHCLAIEVGKTVILRRKSEGSYSVKEAGRTIVGGQQRLERLLLAVDRGQKDRCLVMEVRRSIVGEGSQQAIEVGKAIVGLAMEVRRIVVDE</sequence>
<reference evidence="1 2" key="1">
    <citation type="journal article" date="2016" name="Sci. Rep.">
        <title>The Dendrobium catenatum Lindl. genome sequence provides insights into polysaccharide synthase, floral development and adaptive evolution.</title>
        <authorList>
            <person name="Zhang G.Q."/>
            <person name="Xu Q."/>
            <person name="Bian C."/>
            <person name="Tsai W.C."/>
            <person name="Yeh C.M."/>
            <person name="Liu K.W."/>
            <person name="Yoshida K."/>
            <person name="Zhang L.S."/>
            <person name="Chang S.B."/>
            <person name="Chen F."/>
            <person name="Shi Y."/>
            <person name="Su Y.Y."/>
            <person name="Zhang Y.Q."/>
            <person name="Chen L.J."/>
            <person name="Yin Y."/>
            <person name="Lin M."/>
            <person name="Huang H."/>
            <person name="Deng H."/>
            <person name="Wang Z.W."/>
            <person name="Zhu S.L."/>
            <person name="Zhao X."/>
            <person name="Deng C."/>
            <person name="Niu S.C."/>
            <person name="Huang J."/>
            <person name="Wang M."/>
            <person name="Liu G.H."/>
            <person name="Yang H.J."/>
            <person name="Xiao X.J."/>
            <person name="Hsiao Y.Y."/>
            <person name="Wu W.L."/>
            <person name="Chen Y.Y."/>
            <person name="Mitsuda N."/>
            <person name="Ohme-Takagi M."/>
            <person name="Luo Y.B."/>
            <person name="Van de Peer Y."/>
            <person name="Liu Z.J."/>
        </authorList>
    </citation>
    <scope>NUCLEOTIDE SEQUENCE [LARGE SCALE GENOMIC DNA]</scope>
    <source>
        <tissue evidence="1">The whole plant</tissue>
    </source>
</reference>
<protein>
    <submittedName>
        <fullName evidence="1">Uncharacterized protein</fullName>
    </submittedName>
</protein>
<organism evidence="1 2">
    <name type="scientific">Dendrobium catenatum</name>
    <dbReference type="NCBI Taxonomy" id="906689"/>
    <lineage>
        <taxon>Eukaryota</taxon>
        <taxon>Viridiplantae</taxon>
        <taxon>Streptophyta</taxon>
        <taxon>Embryophyta</taxon>
        <taxon>Tracheophyta</taxon>
        <taxon>Spermatophyta</taxon>
        <taxon>Magnoliopsida</taxon>
        <taxon>Liliopsida</taxon>
        <taxon>Asparagales</taxon>
        <taxon>Orchidaceae</taxon>
        <taxon>Epidendroideae</taxon>
        <taxon>Malaxideae</taxon>
        <taxon>Dendrobiinae</taxon>
        <taxon>Dendrobium</taxon>
    </lineage>
</organism>
<dbReference type="Proteomes" id="UP000233837">
    <property type="component" value="Unassembled WGS sequence"/>
</dbReference>
<evidence type="ECO:0000313" key="1">
    <source>
        <dbReference type="EMBL" id="PKU72045.1"/>
    </source>
</evidence>
<dbReference type="AlphaFoldDB" id="A0A2I0W8R3"/>
<dbReference type="PANTHER" id="PTHR36387:SF2">
    <property type="entry name" value="UDP-N-ACETYLMURAMOYL-L-ALANYL-D-GLUTAMATE-2, 6-DIAMINOPIMELATE LIGASE"/>
    <property type="match status" value="1"/>
</dbReference>
<reference evidence="1 2" key="2">
    <citation type="journal article" date="2017" name="Nature">
        <title>The Apostasia genome and the evolution of orchids.</title>
        <authorList>
            <person name="Zhang G.Q."/>
            <person name="Liu K.W."/>
            <person name="Li Z."/>
            <person name="Lohaus R."/>
            <person name="Hsiao Y.Y."/>
            <person name="Niu S.C."/>
            <person name="Wang J.Y."/>
            <person name="Lin Y.C."/>
            <person name="Xu Q."/>
            <person name="Chen L.J."/>
            <person name="Yoshida K."/>
            <person name="Fujiwara S."/>
            <person name="Wang Z.W."/>
            <person name="Zhang Y.Q."/>
            <person name="Mitsuda N."/>
            <person name="Wang M."/>
            <person name="Liu G.H."/>
            <person name="Pecoraro L."/>
            <person name="Huang H.X."/>
            <person name="Xiao X.J."/>
            <person name="Lin M."/>
            <person name="Wu X.Y."/>
            <person name="Wu W.L."/>
            <person name="Chen Y.Y."/>
            <person name="Chang S.B."/>
            <person name="Sakamoto S."/>
            <person name="Ohme-Takagi M."/>
            <person name="Yagi M."/>
            <person name="Zeng S.J."/>
            <person name="Shen C.Y."/>
            <person name="Yeh C.M."/>
            <person name="Luo Y.B."/>
            <person name="Tsai W.C."/>
            <person name="Van de Peer Y."/>
            <person name="Liu Z.J."/>
        </authorList>
    </citation>
    <scope>NUCLEOTIDE SEQUENCE [LARGE SCALE GENOMIC DNA]</scope>
    <source>
        <tissue evidence="1">The whole plant</tissue>
    </source>
</reference>
<evidence type="ECO:0000313" key="2">
    <source>
        <dbReference type="Proteomes" id="UP000233837"/>
    </source>
</evidence>
<dbReference type="EMBL" id="KZ502845">
    <property type="protein sequence ID" value="PKU72045.1"/>
    <property type="molecule type" value="Genomic_DNA"/>
</dbReference>
<proteinExistence type="predicted"/>
<dbReference type="PANTHER" id="PTHR36387">
    <property type="entry name" value="UDP-N-ACETYLMURAMOYL-L-ALANYL-D-GLUTAMATE-2, 6-DIAMINOPIMELATE LIGASE"/>
    <property type="match status" value="1"/>
</dbReference>
<name>A0A2I0W8R3_9ASPA</name>
<accession>A0A2I0W8R3</accession>